<reference evidence="14" key="3">
    <citation type="submission" date="2025-09" db="UniProtKB">
        <authorList>
            <consortium name="Ensembl"/>
        </authorList>
    </citation>
    <scope>IDENTIFICATION</scope>
</reference>
<keyword evidence="8" id="KW-0804">Transcription</keyword>
<evidence type="ECO:0000256" key="12">
    <source>
        <dbReference type="SAM" id="MobiDB-lite"/>
    </source>
</evidence>
<dbReference type="InterPro" id="IPR020479">
    <property type="entry name" value="HD_metazoa"/>
</dbReference>
<dbReference type="Proteomes" id="UP001501920">
    <property type="component" value="Chromosome 9"/>
</dbReference>
<proteinExistence type="inferred from homology"/>
<evidence type="ECO:0000256" key="1">
    <source>
        <dbReference type="ARBA" id="ARBA00003263"/>
    </source>
</evidence>
<sequence>MSCPNNVAAGSFLMDSLVGGTSPYRGEGYSANSGMYMQTPAEYGCQMMRSVGIVGASHSKRDELPVSGYHQPQQQHAHYLSQQDAWTAGSKTYRSAQPVAQPLNPCSFPASHVKEEALPCLYQADLDSPKESAQEPSAATYIRLGDNDSHTDQNSVSASDYFRGSQVYARERGQQSDGFGSDFNPVPRITTPIEAQAADSYGKSSKSKQDAAAEEAHTEEQGTDKRQFRKEESGPKTDSCTDDSESELKDEVKLENATGNWLKAKSGRKKRCPYTKHQTLELEKEFLFNMYLTRERRLEISKSINLTDRQVKIWFQNRRMKLKKLTRESRVRDLTGYSYN</sequence>
<evidence type="ECO:0000256" key="3">
    <source>
        <dbReference type="ARBA" id="ARBA00006317"/>
    </source>
</evidence>
<keyword evidence="4" id="KW-0217">Developmental protein</keyword>
<comment type="function">
    <text evidence="1">Sequence-specific transcription factor which is part of a developmental regulatory system that provides cells with specific positional identities on the anterior-posterior axis.</text>
</comment>
<keyword evidence="6 10" id="KW-0238">DNA-binding</keyword>
<name>A0A3B4CV19_PYGNA</name>
<dbReference type="CDD" id="cd00086">
    <property type="entry name" value="homeodomain"/>
    <property type="match status" value="1"/>
</dbReference>
<reference evidence="14 15" key="1">
    <citation type="submission" date="2020-10" db="EMBL/GenBank/DDBJ databases">
        <title>Pygocentrus nattereri (red-bellied piranha) genome, fPygNat1, primary haplotype.</title>
        <authorList>
            <person name="Myers G."/>
            <person name="Meyer A."/>
            <person name="Karagic N."/>
            <person name="Pippel M."/>
            <person name="Winkler S."/>
            <person name="Tracey A."/>
            <person name="Wood J."/>
            <person name="Formenti G."/>
            <person name="Howe K."/>
            <person name="Fedrigo O."/>
            <person name="Jarvis E.D."/>
        </authorList>
    </citation>
    <scope>NUCLEOTIDE SEQUENCE [LARGE SCALE GENOMIC DNA]</scope>
</reference>
<dbReference type="InterPro" id="IPR046333">
    <property type="entry name" value="HXA10/ABDB-like"/>
</dbReference>
<keyword evidence="9 10" id="KW-0539">Nucleus</keyword>
<evidence type="ECO:0000256" key="10">
    <source>
        <dbReference type="PROSITE-ProRule" id="PRU00108"/>
    </source>
</evidence>
<evidence type="ECO:0000259" key="13">
    <source>
        <dbReference type="PROSITE" id="PS50071"/>
    </source>
</evidence>
<dbReference type="PROSITE" id="PS00027">
    <property type="entry name" value="HOMEOBOX_1"/>
    <property type="match status" value="1"/>
</dbReference>
<dbReference type="GeneTree" id="ENSGT00940000160855"/>
<keyword evidence="7 10" id="KW-0371">Homeobox</keyword>
<dbReference type="AlphaFoldDB" id="A0A3B4CV19"/>
<dbReference type="OrthoDB" id="6159439at2759"/>
<dbReference type="GeneID" id="108433363"/>
<feature type="domain" description="Homeobox" evidence="13">
    <location>
        <begin position="265"/>
        <end position="325"/>
    </location>
</feature>
<comment type="similarity">
    <text evidence="3">Belongs to the Abd-B homeobox family.</text>
</comment>
<reference evidence="14" key="2">
    <citation type="submission" date="2025-08" db="UniProtKB">
        <authorList>
            <consortium name="Ensembl"/>
        </authorList>
    </citation>
    <scope>IDENTIFICATION</scope>
</reference>
<dbReference type="GO" id="GO:0000981">
    <property type="term" value="F:DNA-binding transcription factor activity, RNA polymerase II-specific"/>
    <property type="evidence" value="ECO:0007669"/>
    <property type="project" value="InterPro"/>
</dbReference>
<evidence type="ECO:0000313" key="15">
    <source>
        <dbReference type="Proteomes" id="UP001501920"/>
    </source>
</evidence>
<evidence type="ECO:0000256" key="11">
    <source>
        <dbReference type="RuleBase" id="RU000682"/>
    </source>
</evidence>
<evidence type="ECO:0000256" key="4">
    <source>
        <dbReference type="ARBA" id="ARBA00022473"/>
    </source>
</evidence>
<dbReference type="Gene3D" id="1.10.10.60">
    <property type="entry name" value="Homeodomain-like"/>
    <property type="match status" value="1"/>
</dbReference>
<dbReference type="PRINTS" id="PR00024">
    <property type="entry name" value="HOMEOBOX"/>
</dbReference>
<feature type="region of interest" description="Disordered" evidence="12">
    <location>
        <begin position="195"/>
        <end position="251"/>
    </location>
</feature>
<dbReference type="PANTHER" id="PTHR45874">
    <property type="entry name" value="HOMEOBOX PROTEIN ABDOMINAL-B"/>
    <property type="match status" value="1"/>
</dbReference>
<dbReference type="OMA" id="RLGDNSC"/>
<dbReference type="GO" id="GO:0005634">
    <property type="term" value="C:nucleus"/>
    <property type="evidence" value="ECO:0007669"/>
    <property type="project" value="UniProtKB-SubCell"/>
</dbReference>
<evidence type="ECO:0000313" key="14">
    <source>
        <dbReference type="Ensembl" id="ENSPNAP00000015188.1"/>
    </source>
</evidence>
<keyword evidence="15" id="KW-1185">Reference proteome</keyword>
<evidence type="ECO:0000256" key="2">
    <source>
        <dbReference type="ARBA" id="ARBA00004123"/>
    </source>
</evidence>
<feature type="compositionally biased region" description="Basic and acidic residues" evidence="12">
    <location>
        <begin position="207"/>
        <end position="235"/>
    </location>
</feature>
<dbReference type="Ensembl" id="ENSPNAT00000023324.2">
    <property type="protein sequence ID" value="ENSPNAP00000015188.1"/>
    <property type="gene ID" value="ENSPNAG00000021203.2"/>
</dbReference>
<keyword evidence="5" id="KW-0805">Transcription regulation</keyword>
<dbReference type="Pfam" id="PF00046">
    <property type="entry name" value="Homeodomain"/>
    <property type="match status" value="1"/>
</dbReference>
<dbReference type="RefSeq" id="XP_017563357.1">
    <property type="nucleotide sequence ID" value="XM_017707868.2"/>
</dbReference>
<evidence type="ECO:0000256" key="7">
    <source>
        <dbReference type="ARBA" id="ARBA00023155"/>
    </source>
</evidence>
<protein>
    <recommendedName>
        <fullName evidence="13">Homeobox domain-containing protein</fullName>
    </recommendedName>
</protein>
<dbReference type="SMART" id="SM00389">
    <property type="entry name" value="HOX"/>
    <property type="match status" value="1"/>
</dbReference>
<dbReference type="CTD" id="100535576"/>
<dbReference type="InterPro" id="IPR009057">
    <property type="entry name" value="Homeodomain-like_sf"/>
</dbReference>
<evidence type="ECO:0000256" key="9">
    <source>
        <dbReference type="ARBA" id="ARBA00023242"/>
    </source>
</evidence>
<evidence type="ECO:0000256" key="6">
    <source>
        <dbReference type="ARBA" id="ARBA00023125"/>
    </source>
</evidence>
<evidence type="ECO:0000256" key="8">
    <source>
        <dbReference type="ARBA" id="ARBA00023163"/>
    </source>
</evidence>
<dbReference type="SUPFAM" id="SSF46689">
    <property type="entry name" value="Homeodomain-like"/>
    <property type="match status" value="1"/>
</dbReference>
<dbReference type="PROSITE" id="PS50071">
    <property type="entry name" value="HOMEOBOX_2"/>
    <property type="match status" value="1"/>
</dbReference>
<organism evidence="14 15">
    <name type="scientific">Pygocentrus nattereri</name>
    <name type="common">Red-bellied piranha</name>
    <dbReference type="NCBI Taxonomy" id="42514"/>
    <lineage>
        <taxon>Eukaryota</taxon>
        <taxon>Metazoa</taxon>
        <taxon>Chordata</taxon>
        <taxon>Craniata</taxon>
        <taxon>Vertebrata</taxon>
        <taxon>Euteleostomi</taxon>
        <taxon>Actinopterygii</taxon>
        <taxon>Neopterygii</taxon>
        <taxon>Teleostei</taxon>
        <taxon>Ostariophysi</taxon>
        <taxon>Characiformes</taxon>
        <taxon>Characoidei</taxon>
        <taxon>Pygocentrus</taxon>
    </lineage>
</organism>
<feature type="DNA-binding region" description="Homeobox" evidence="10">
    <location>
        <begin position="267"/>
        <end position="326"/>
    </location>
</feature>
<dbReference type="PANTHER" id="PTHR45874:SF2">
    <property type="entry name" value="HOMEOBOX PROTEIN HOX-C10"/>
    <property type="match status" value="1"/>
</dbReference>
<accession>A0A3B4CV19</accession>
<evidence type="ECO:0000256" key="5">
    <source>
        <dbReference type="ARBA" id="ARBA00023015"/>
    </source>
</evidence>
<dbReference type="InterPro" id="IPR017970">
    <property type="entry name" value="Homeobox_CS"/>
</dbReference>
<dbReference type="GO" id="GO:0000978">
    <property type="term" value="F:RNA polymerase II cis-regulatory region sequence-specific DNA binding"/>
    <property type="evidence" value="ECO:0007669"/>
    <property type="project" value="TreeGrafter"/>
</dbReference>
<comment type="subcellular location">
    <subcellularLocation>
        <location evidence="2 10 11">Nucleus</location>
    </subcellularLocation>
</comment>
<dbReference type="InterPro" id="IPR001356">
    <property type="entry name" value="HD"/>
</dbReference>
<dbReference type="STRING" id="42514.ENSPNAP00000015188"/>